<evidence type="ECO:0008006" key="17">
    <source>
        <dbReference type="Google" id="ProtNLM"/>
    </source>
</evidence>
<dbReference type="PROSITE" id="PS52016">
    <property type="entry name" value="TONB_DEPENDENT_REC_3"/>
    <property type="match status" value="1"/>
</dbReference>
<dbReference type="PANTHER" id="PTHR30069:SF29">
    <property type="entry name" value="HEMOGLOBIN AND HEMOGLOBIN-HAPTOGLOBIN-BINDING PROTEIN 1-RELATED"/>
    <property type="match status" value="1"/>
</dbReference>
<dbReference type="AlphaFoldDB" id="K5ZZX5"/>
<comment type="subcellular location">
    <subcellularLocation>
        <location evidence="1 10">Cell outer membrane</location>
        <topology evidence="1 10">Multi-pass membrane protein</topology>
    </subcellularLocation>
</comment>
<comment type="similarity">
    <text evidence="10 11">Belongs to the TonB-dependent receptor family.</text>
</comment>
<dbReference type="PATRIC" id="fig|999420.3.peg.3077"/>
<dbReference type="Gene3D" id="2.40.170.20">
    <property type="entry name" value="TonB-dependent receptor, beta-barrel domain"/>
    <property type="match status" value="1"/>
</dbReference>
<dbReference type="GO" id="GO:0015344">
    <property type="term" value="F:siderophore uptake transmembrane transporter activity"/>
    <property type="evidence" value="ECO:0007669"/>
    <property type="project" value="TreeGrafter"/>
</dbReference>
<evidence type="ECO:0000256" key="9">
    <source>
        <dbReference type="ARBA" id="ARBA00023237"/>
    </source>
</evidence>
<evidence type="ECO:0000313" key="16">
    <source>
        <dbReference type="Proteomes" id="UP000006271"/>
    </source>
</evidence>
<feature type="domain" description="TonB-dependent receptor plug" evidence="14">
    <location>
        <begin position="58"/>
        <end position="147"/>
    </location>
</feature>
<reference evidence="15 16" key="1">
    <citation type="submission" date="2012-02" db="EMBL/GenBank/DDBJ databases">
        <title>The Genome Sequence of Parabacteroides merdae CL03T12C32.</title>
        <authorList>
            <consortium name="The Broad Institute Genome Sequencing Platform"/>
            <person name="Earl A."/>
            <person name="Ward D."/>
            <person name="Feldgarden M."/>
            <person name="Gevers D."/>
            <person name="Zitomersky N.L."/>
            <person name="Coyne M.J."/>
            <person name="Comstock L.E."/>
            <person name="Young S.K."/>
            <person name="Zeng Q."/>
            <person name="Gargeya S."/>
            <person name="Fitzgerald M."/>
            <person name="Haas B."/>
            <person name="Abouelleil A."/>
            <person name="Alvarado L."/>
            <person name="Arachchi H.M."/>
            <person name="Berlin A."/>
            <person name="Chapman S.B."/>
            <person name="Gearin G."/>
            <person name="Goldberg J."/>
            <person name="Griggs A."/>
            <person name="Gujja S."/>
            <person name="Hansen M."/>
            <person name="Heiman D."/>
            <person name="Howarth C."/>
            <person name="Larimer J."/>
            <person name="Lui A."/>
            <person name="MacDonald P.J.P."/>
            <person name="McCowen C."/>
            <person name="Montmayeur A."/>
            <person name="Murphy C."/>
            <person name="Neiman D."/>
            <person name="Pearson M."/>
            <person name="Priest M."/>
            <person name="Roberts A."/>
            <person name="Saif S."/>
            <person name="Shea T."/>
            <person name="Sisk P."/>
            <person name="Stolte C."/>
            <person name="Sykes S."/>
            <person name="Wortman J."/>
            <person name="Nusbaum C."/>
            <person name="Birren B."/>
        </authorList>
    </citation>
    <scope>NUCLEOTIDE SEQUENCE [LARGE SCALE GENOMIC DNA]</scope>
    <source>
        <strain evidence="15 16">CL03T12C32</strain>
    </source>
</reference>
<keyword evidence="2 10" id="KW-0813">Transport</keyword>
<evidence type="ECO:0000256" key="6">
    <source>
        <dbReference type="ARBA" id="ARBA00023077"/>
    </source>
</evidence>
<evidence type="ECO:0000259" key="13">
    <source>
        <dbReference type="Pfam" id="PF00593"/>
    </source>
</evidence>
<proteinExistence type="inferred from homology"/>
<evidence type="ECO:0000313" key="15">
    <source>
        <dbReference type="EMBL" id="EKN08978.1"/>
    </source>
</evidence>
<keyword evidence="9 10" id="KW-0998">Cell outer membrane</keyword>
<name>K5ZZX5_9BACT</name>
<dbReference type="InterPro" id="IPR012910">
    <property type="entry name" value="Plug_dom"/>
</dbReference>
<sequence length="671" mass="75837">MNRKGMQNLFVKRLSGLLCAWLFPFAALYAQVDTTTYHQLSGVEVLGKVRPSTTRESTPLQVMDKAGIERLGVQDLSEAVKRFSGVTVQDYGGIGGLKTVSVRSLGAKHTAVCYDGVTVTDAQSGQVDISRFSLDNVDMISLSIGQADDIFQTARMYASAGALSIKTAAPLFKEKSYNAYVKLKGGSFGLFNPVVRYEQRIGNRWSASLHADWLSAKGNYPFTLINGKEVTEEIRKNSDVQSLRLEGNVYGHFGRGGKLNGKVYYYDSERGLPGSVILYNSNARERVWDNDFFTQLHYENEWFDRLKFQANAKYNYSFSKYRDISNKYSGGKQEDLNTQNEYYGSAGILYTPCSYVSFSLNTDIARNTLVNNFVNAPTPKRWTSLTAFAAQYKSPVLTATASLLSTYITDKVENGDRPADKKRLSPAVSISWRPFQEQSFRIRASYKDIFRVPTFTDLYYLRMGNVNLKPEKATQYNIGFTWNDEISPFIRLLSVSVDGYYNKVSDKIVAIPNMYIWKMMNMGEVEIKGIDVNLSANIPLYKTFSLLLLSAYSYQDAIDVTDPEEKNYKNQIPYTPRHSGSVSASLENPWVNVTYTLVAAGDRYALPQNIEANQIDSYLEHSLSVNRSFALKKCMFKVQGDILNLTDKTYDIIQYYPMPGRSWRFSLSITY</sequence>
<dbReference type="GO" id="GO:0044718">
    <property type="term" value="P:siderophore transmembrane transport"/>
    <property type="evidence" value="ECO:0007669"/>
    <property type="project" value="TreeGrafter"/>
</dbReference>
<keyword evidence="3 10" id="KW-1134">Transmembrane beta strand</keyword>
<protein>
    <recommendedName>
        <fullName evidence="17">TonB-dependent receptor</fullName>
    </recommendedName>
</protein>
<feature type="signal peptide" evidence="12">
    <location>
        <begin position="1"/>
        <end position="29"/>
    </location>
</feature>
<dbReference type="HOGENOM" id="CLU_026226_0_0_10"/>
<dbReference type="InterPro" id="IPR000531">
    <property type="entry name" value="Beta-barrel_TonB"/>
</dbReference>
<keyword evidence="4 10" id="KW-0812">Transmembrane</keyword>
<gene>
    <name evidence="15" type="ORF">HMPREF1060_02988</name>
</gene>
<dbReference type="SUPFAM" id="SSF56935">
    <property type="entry name" value="Porins"/>
    <property type="match status" value="1"/>
</dbReference>
<dbReference type="InterPro" id="IPR039426">
    <property type="entry name" value="TonB-dep_rcpt-like"/>
</dbReference>
<keyword evidence="8" id="KW-0675">Receptor</keyword>
<keyword evidence="7 10" id="KW-0472">Membrane</keyword>
<evidence type="ECO:0000256" key="2">
    <source>
        <dbReference type="ARBA" id="ARBA00022448"/>
    </source>
</evidence>
<feature type="chain" id="PRO_5003893374" description="TonB-dependent receptor" evidence="12">
    <location>
        <begin position="30"/>
        <end position="671"/>
    </location>
</feature>
<dbReference type="PANTHER" id="PTHR30069">
    <property type="entry name" value="TONB-DEPENDENT OUTER MEMBRANE RECEPTOR"/>
    <property type="match status" value="1"/>
</dbReference>
<dbReference type="Pfam" id="PF00593">
    <property type="entry name" value="TonB_dep_Rec_b-barrel"/>
    <property type="match status" value="1"/>
</dbReference>
<feature type="domain" description="TonB-dependent receptor-like beta-barrel" evidence="13">
    <location>
        <begin position="246"/>
        <end position="645"/>
    </location>
</feature>
<keyword evidence="5 12" id="KW-0732">Signal</keyword>
<dbReference type="InterPro" id="IPR036942">
    <property type="entry name" value="Beta-barrel_TonB_sf"/>
</dbReference>
<evidence type="ECO:0000259" key="14">
    <source>
        <dbReference type="Pfam" id="PF07715"/>
    </source>
</evidence>
<dbReference type="GO" id="GO:0009279">
    <property type="term" value="C:cell outer membrane"/>
    <property type="evidence" value="ECO:0007669"/>
    <property type="project" value="UniProtKB-SubCell"/>
</dbReference>
<evidence type="ECO:0000256" key="10">
    <source>
        <dbReference type="PROSITE-ProRule" id="PRU01360"/>
    </source>
</evidence>
<dbReference type="Gene3D" id="2.170.130.10">
    <property type="entry name" value="TonB-dependent receptor, plug domain"/>
    <property type="match status" value="1"/>
</dbReference>
<keyword evidence="6 11" id="KW-0798">TonB box</keyword>
<dbReference type="InterPro" id="IPR037066">
    <property type="entry name" value="Plug_dom_sf"/>
</dbReference>
<evidence type="ECO:0000256" key="3">
    <source>
        <dbReference type="ARBA" id="ARBA00022452"/>
    </source>
</evidence>
<evidence type="ECO:0000256" key="11">
    <source>
        <dbReference type="RuleBase" id="RU003357"/>
    </source>
</evidence>
<organism evidence="15 16">
    <name type="scientific">Parabacteroides merdae CL03T12C32</name>
    <dbReference type="NCBI Taxonomy" id="999420"/>
    <lineage>
        <taxon>Bacteria</taxon>
        <taxon>Pseudomonadati</taxon>
        <taxon>Bacteroidota</taxon>
        <taxon>Bacteroidia</taxon>
        <taxon>Bacteroidales</taxon>
        <taxon>Tannerellaceae</taxon>
        <taxon>Parabacteroides</taxon>
    </lineage>
</organism>
<evidence type="ECO:0000256" key="1">
    <source>
        <dbReference type="ARBA" id="ARBA00004571"/>
    </source>
</evidence>
<dbReference type="Pfam" id="PF07715">
    <property type="entry name" value="Plug"/>
    <property type="match status" value="1"/>
</dbReference>
<evidence type="ECO:0000256" key="5">
    <source>
        <dbReference type="ARBA" id="ARBA00022729"/>
    </source>
</evidence>
<accession>K5ZZX5</accession>
<evidence type="ECO:0000256" key="4">
    <source>
        <dbReference type="ARBA" id="ARBA00022692"/>
    </source>
</evidence>
<evidence type="ECO:0000256" key="7">
    <source>
        <dbReference type="ARBA" id="ARBA00023136"/>
    </source>
</evidence>
<evidence type="ECO:0000256" key="12">
    <source>
        <dbReference type="SAM" id="SignalP"/>
    </source>
</evidence>
<comment type="caution">
    <text evidence="15">The sequence shown here is derived from an EMBL/GenBank/DDBJ whole genome shotgun (WGS) entry which is preliminary data.</text>
</comment>
<dbReference type="Proteomes" id="UP000006271">
    <property type="component" value="Unassembled WGS sequence"/>
</dbReference>
<dbReference type="EMBL" id="AGZQ01000019">
    <property type="protein sequence ID" value="EKN08978.1"/>
    <property type="molecule type" value="Genomic_DNA"/>
</dbReference>
<evidence type="ECO:0000256" key="8">
    <source>
        <dbReference type="ARBA" id="ARBA00023170"/>
    </source>
</evidence>